<feature type="domain" description="Thioredoxin" evidence="15">
    <location>
        <begin position="393"/>
        <end position="523"/>
    </location>
</feature>
<evidence type="ECO:0000256" key="4">
    <source>
        <dbReference type="ARBA" id="ARBA00012723"/>
    </source>
</evidence>
<dbReference type="Gene3D" id="3.40.30.10">
    <property type="entry name" value="Glutaredoxin"/>
    <property type="match status" value="4"/>
</dbReference>
<proteinExistence type="inferred from homology"/>
<comment type="catalytic activity">
    <reaction evidence="1 13">
        <text>Catalyzes the rearrangement of -S-S- bonds in proteins.</text>
        <dbReference type="EC" id="5.3.4.1"/>
    </reaction>
</comment>
<feature type="disulfide bond" description="Redox-active" evidence="11">
    <location>
        <begin position="104"/>
        <end position="107"/>
    </location>
</feature>
<dbReference type="InterPro" id="IPR005788">
    <property type="entry name" value="PDI_thioredoxin-like_dom"/>
</dbReference>
<dbReference type="Proteomes" id="UP000001514">
    <property type="component" value="Unassembled WGS sequence"/>
</dbReference>
<sequence>MARNRHLFLALLLAALLACASFIQVHSEDADDLEDLDAEDEPQHKAAAHDLAEEGPEEEDYGSWEDEQYPAVDDKDVVVLGSGNFSDFIKKNKFVMVEFYAPWCGHCQQLAPEYADAATKLKGEVALAKVDATVEHDLSQEHEVQGFPTIFFFVDGVKRSYSGHRTGDEIIKWIKKRTGPAVTNVDSVSDAETILAAGSPIAVAFLSSLEGAEAEEFAAAARQDDNVLFYQTTKAEVAERFELKRKKSPAVVLLKKEHETTSHFDGKFEKDAISQFVSTNKLPLVIVFSGENSSLIFDNPIKKQLLLFAGGEDFKSLYPSYQSAAKALQGKHLVGQLIFVHVDTAGEDAAQITEYFGITAEKPKVMGFSPDEQRKFMLDKDITTDNLKAFGEDFLADKLQQFYKSEPVPEKNDGDVKIVVGSNFDEIVLDESKDVLLEIYAPWCGHCQALEPIYNKLAARLREVKSLVIAKMDGTANEHHRAKSDGFPTLLFFPANKKSFDPITVDADRSVKAFYQFLKKNAAIPFTLPKSEKTKSQAPEEAAAPPKKEELKDEL</sequence>
<dbReference type="Gramene" id="EFJ15371">
    <property type="protein sequence ID" value="EFJ15371"/>
    <property type="gene ID" value="SELMODRAFT_422791"/>
</dbReference>
<dbReference type="HOGENOM" id="CLU_025879_7_0_1"/>
<dbReference type="PROSITE" id="PS51352">
    <property type="entry name" value="THIOREDOXIN_2"/>
    <property type="match status" value="2"/>
</dbReference>
<keyword evidence="7" id="KW-0256">Endoplasmic reticulum</keyword>
<dbReference type="FunCoup" id="D8SJJ7">
    <property type="interactions" value="3961"/>
</dbReference>
<feature type="compositionally biased region" description="Basic and acidic residues" evidence="14">
    <location>
        <begin position="546"/>
        <end position="555"/>
    </location>
</feature>
<evidence type="ECO:0000256" key="1">
    <source>
        <dbReference type="ARBA" id="ARBA00001182"/>
    </source>
</evidence>
<feature type="region of interest" description="Disordered" evidence="14">
    <location>
        <begin position="33"/>
        <end position="64"/>
    </location>
</feature>
<dbReference type="EMBL" id="GL377623">
    <property type="protein sequence ID" value="EFJ15371.1"/>
    <property type="molecule type" value="Genomic_DNA"/>
</dbReference>
<accession>D8SJJ7</accession>
<dbReference type="PANTHER" id="PTHR18929">
    <property type="entry name" value="PROTEIN DISULFIDE ISOMERASE"/>
    <property type="match status" value="1"/>
</dbReference>
<evidence type="ECO:0000256" key="7">
    <source>
        <dbReference type="ARBA" id="ARBA00022824"/>
    </source>
</evidence>
<dbReference type="GO" id="GO:0003756">
    <property type="term" value="F:protein disulfide isomerase activity"/>
    <property type="evidence" value="ECO:0000318"/>
    <property type="project" value="GO_Central"/>
</dbReference>
<protein>
    <recommendedName>
        <fullName evidence="4 13">Protein disulfide-isomerase</fullName>
        <ecNumber evidence="4 13">5.3.4.1</ecNumber>
    </recommendedName>
</protein>
<dbReference type="EC" id="5.3.4.1" evidence="4 13"/>
<dbReference type="GO" id="GO:0005783">
    <property type="term" value="C:endoplasmic reticulum"/>
    <property type="evidence" value="ECO:0000318"/>
    <property type="project" value="GO_Central"/>
</dbReference>
<feature type="chain" id="PRO_5005127339" description="Protein disulfide-isomerase" evidence="13">
    <location>
        <begin position="28"/>
        <end position="555"/>
    </location>
</feature>
<feature type="disulfide bond" description="Redox-active" evidence="11">
    <location>
        <begin position="444"/>
        <end position="447"/>
    </location>
</feature>
<dbReference type="Pfam" id="PF00085">
    <property type="entry name" value="Thioredoxin"/>
    <property type="match status" value="2"/>
</dbReference>
<gene>
    <name evidence="16" type="ORF">SELMODRAFT_422791</name>
</gene>
<evidence type="ECO:0000256" key="9">
    <source>
        <dbReference type="ARBA" id="ARBA00023235"/>
    </source>
</evidence>
<comment type="subcellular location">
    <subcellularLocation>
        <location evidence="2">Endoplasmic reticulum lumen</location>
    </subcellularLocation>
</comment>
<evidence type="ECO:0000256" key="2">
    <source>
        <dbReference type="ARBA" id="ARBA00004319"/>
    </source>
</evidence>
<evidence type="ECO:0000313" key="16">
    <source>
        <dbReference type="EMBL" id="EFJ15371.1"/>
    </source>
</evidence>
<comment type="similarity">
    <text evidence="3 12">Belongs to the protein disulfide isomerase family.</text>
</comment>
<dbReference type="CDD" id="cd02982">
    <property type="entry name" value="PDI_b'_family"/>
    <property type="match status" value="1"/>
</dbReference>
<evidence type="ECO:0000313" key="17">
    <source>
        <dbReference type="Proteomes" id="UP000001514"/>
    </source>
</evidence>
<dbReference type="PANTHER" id="PTHR18929:SF246">
    <property type="entry name" value="PROTEIN DISULFIDE ISOMERASE-LIKE 1-4"/>
    <property type="match status" value="1"/>
</dbReference>
<dbReference type="InterPro" id="IPR013766">
    <property type="entry name" value="Thioredoxin_domain"/>
</dbReference>
<feature type="domain" description="Thioredoxin" evidence="15">
    <location>
        <begin position="52"/>
        <end position="179"/>
    </location>
</feature>
<reference evidence="16 17" key="1">
    <citation type="journal article" date="2011" name="Science">
        <title>The Selaginella genome identifies genetic changes associated with the evolution of vascular plants.</title>
        <authorList>
            <person name="Banks J.A."/>
            <person name="Nishiyama T."/>
            <person name="Hasebe M."/>
            <person name="Bowman J.L."/>
            <person name="Gribskov M."/>
            <person name="dePamphilis C."/>
            <person name="Albert V.A."/>
            <person name="Aono N."/>
            <person name="Aoyama T."/>
            <person name="Ambrose B.A."/>
            <person name="Ashton N.W."/>
            <person name="Axtell M.J."/>
            <person name="Barker E."/>
            <person name="Barker M.S."/>
            <person name="Bennetzen J.L."/>
            <person name="Bonawitz N.D."/>
            <person name="Chapple C."/>
            <person name="Cheng C."/>
            <person name="Correa L.G."/>
            <person name="Dacre M."/>
            <person name="DeBarry J."/>
            <person name="Dreyer I."/>
            <person name="Elias M."/>
            <person name="Engstrom E.M."/>
            <person name="Estelle M."/>
            <person name="Feng L."/>
            <person name="Finet C."/>
            <person name="Floyd S.K."/>
            <person name="Frommer W.B."/>
            <person name="Fujita T."/>
            <person name="Gramzow L."/>
            <person name="Gutensohn M."/>
            <person name="Harholt J."/>
            <person name="Hattori M."/>
            <person name="Heyl A."/>
            <person name="Hirai T."/>
            <person name="Hiwatashi Y."/>
            <person name="Ishikawa M."/>
            <person name="Iwata M."/>
            <person name="Karol K.G."/>
            <person name="Koehler B."/>
            <person name="Kolukisaoglu U."/>
            <person name="Kubo M."/>
            <person name="Kurata T."/>
            <person name="Lalonde S."/>
            <person name="Li K."/>
            <person name="Li Y."/>
            <person name="Litt A."/>
            <person name="Lyons E."/>
            <person name="Manning G."/>
            <person name="Maruyama T."/>
            <person name="Michael T.P."/>
            <person name="Mikami K."/>
            <person name="Miyazaki S."/>
            <person name="Morinaga S."/>
            <person name="Murata T."/>
            <person name="Mueller-Roeber B."/>
            <person name="Nelson D.R."/>
            <person name="Obara M."/>
            <person name="Oguri Y."/>
            <person name="Olmstead R.G."/>
            <person name="Onodera N."/>
            <person name="Petersen B.L."/>
            <person name="Pils B."/>
            <person name="Prigge M."/>
            <person name="Rensing S.A."/>
            <person name="Riano-Pachon D.M."/>
            <person name="Roberts A.W."/>
            <person name="Sato Y."/>
            <person name="Scheller H.V."/>
            <person name="Schulz B."/>
            <person name="Schulz C."/>
            <person name="Shakirov E.V."/>
            <person name="Shibagaki N."/>
            <person name="Shinohara N."/>
            <person name="Shippen D.E."/>
            <person name="Soerensen I."/>
            <person name="Sotooka R."/>
            <person name="Sugimoto N."/>
            <person name="Sugita M."/>
            <person name="Sumikawa N."/>
            <person name="Tanurdzic M."/>
            <person name="Theissen G."/>
            <person name="Ulvskov P."/>
            <person name="Wakazuki S."/>
            <person name="Weng J.K."/>
            <person name="Willats W.W."/>
            <person name="Wipf D."/>
            <person name="Wolf P.G."/>
            <person name="Yang L."/>
            <person name="Zimmer A.D."/>
            <person name="Zhu Q."/>
            <person name="Mitros T."/>
            <person name="Hellsten U."/>
            <person name="Loque D."/>
            <person name="Otillar R."/>
            <person name="Salamov A."/>
            <person name="Schmutz J."/>
            <person name="Shapiro H."/>
            <person name="Lindquist E."/>
            <person name="Lucas S."/>
            <person name="Rokhsar D."/>
            <person name="Grigoriev I.V."/>
        </authorList>
    </citation>
    <scope>NUCLEOTIDE SEQUENCE [LARGE SCALE GENOMIC DNA]</scope>
</reference>
<dbReference type="STRING" id="88036.D8SJJ7"/>
<dbReference type="AlphaFoldDB" id="D8SJJ7"/>
<dbReference type="KEGG" id="smo:SELMODRAFT_422791"/>
<dbReference type="SUPFAM" id="SSF52833">
    <property type="entry name" value="Thioredoxin-like"/>
    <property type="match status" value="4"/>
</dbReference>
<feature type="compositionally biased region" description="Basic and acidic residues" evidence="14">
    <location>
        <begin position="41"/>
        <end position="52"/>
    </location>
</feature>
<dbReference type="FunFam" id="3.40.30.10:FF:000042">
    <property type="entry name" value="protein disulfide-isomerase A2"/>
    <property type="match status" value="1"/>
</dbReference>
<keyword evidence="6" id="KW-0677">Repeat</keyword>
<dbReference type="NCBIfam" id="TIGR01130">
    <property type="entry name" value="ER_PDI_fam"/>
    <property type="match status" value="1"/>
</dbReference>
<dbReference type="eggNOG" id="KOG0190">
    <property type="taxonomic scope" value="Eukaryota"/>
</dbReference>
<evidence type="ECO:0000256" key="8">
    <source>
        <dbReference type="ARBA" id="ARBA00023157"/>
    </source>
</evidence>
<feature type="region of interest" description="Disordered" evidence="14">
    <location>
        <begin position="529"/>
        <end position="555"/>
    </location>
</feature>
<dbReference type="InterPro" id="IPR005792">
    <property type="entry name" value="Prot_disulphide_isomerase"/>
</dbReference>
<dbReference type="InterPro" id="IPR017937">
    <property type="entry name" value="Thioredoxin_CS"/>
</dbReference>
<evidence type="ECO:0000256" key="3">
    <source>
        <dbReference type="ARBA" id="ARBA00006347"/>
    </source>
</evidence>
<feature type="signal peptide" evidence="13">
    <location>
        <begin position="1"/>
        <end position="27"/>
    </location>
</feature>
<keyword evidence="9 13" id="KW-0413">Isomerase</keyword>
<evidence type="ECO:0000256" key="13">
    <source>
        <dbReference type="RuleBase" id="RU361130"/>
    </source>
</evidence>
<evidence type="ECO:0000256" key="11">
    <source>
        <dbReference type="PIRSR" id="PIRSR605792-51"/>
    </source>
</evidence>
<evidence type="ECO:0000256" key="10">
    <source>
        <dbReference type="ARBA" id="ARBA00023284"/>
    </source>
</evidence>
<dbReference type="GO" id="GO:0034976">
    <property type="term" value="P:response to endoplasmic reticulum stress"/>
    <property type="evidence" value="ECO:0000318"/>
    <property type="project" value="GO_Central"/>
</dbReference>
<keyword evidence="5 13" id="KW-0732">Signal</keyword>
<evidence type="ECO:0000259" key="15">
    <source>
        <dbReference type="PROSITE" id="PS51352"/>
    </source>
</evidence>
<evidence type="ECO:0000256" key="6">
    <source>
        <dbReference type="ARBA" id="ARBA00022737"/>
    </source>
</evidence>
<dbReference type="Pfam" id="PF13848">
    <property type="entry name" value="Thioredoxin_6"/>
    <property type="match status" value="1"/>
</dbReference>
<dbReference type="NCBIfam" id="TIGR01126">
    <property type="entry name" value="pdi_dom"/>
    <property type="match status" value="1"/>
</dbReference>
<dbReference type="GO" id="GO:0006457">
    <property type="term" value="P:protein folding"/>
    <property type="evidence" value="ECO:0000318"/>
    <property type="project" value="GO_Central"/>
</dbReference>
<dbReference type="InterPro" id="IPR036249">
    <property type="entry name" value="Thioredoxin-like_sf"/>
</dbReference>
<evidence type="ECO:0000256" key="14">
    <source>
        <dbReference type="SAM" id="MobiDB-lite"/>
    </source>
</evidence>
<organism evidence="17">
    <name type="scientific">Selaginella moellendorffii</name>
    <name type="common">Spikemoss</name>
    <dbReference type="NCBI Taxonomy" id="88036"/>
    <lineage>
        <taxon>Eukaryota</taxon>
        <taxon>Viridiplantae</taxon>
        <taxon>Streptophyta</taxon>
        <taxon>Embryophyta</taxon>
        <taxon>Tracheophyta</taxon>
        <taxon>Lycopodiopsida</taxon>
        <taxon>Selaginellales</taxon>
        <taxon>Selaginellaceae</taxon>
        <taxon>Selaginella</taxon>
    </lineage>
</organism>
<dbReference type="PROSITE" id="PS51257">
    <property type="entry name" value="PROKAR_LIPOPROTEIN"/>
    <property type="match status" value="1"/>
</dbReference>
<evidence type="ECO:0000256" key="12">
    <source>
        <dbReference type="RuleBase" id="RU004208"/>
    </source>
</evidence>
<name>D8SJJ7_SELML</name>
<dbReference type="CDD" id="cd02981">
    <property type="entry name" value="PDI_b_family"/>
    <property type="match status" value="1"/>
</dbReference>
<dbReference type="GO" id="GO:0005788">
    <property type="term" value="C:endoplasmic reticulum lumen"/>
    <property type="evidence" value="ECO:0007669"/>
    <property type="project" value="UniProtKB-SubCell"/>
</dbReference>
<evidence type="ECO:0000256" key="5">
    <source>
        <dbReference type="ARBA" id="ARBA00022729"/>
    </source>
</evidence>
<keyword evidence="17" id="KW-1185">Reference proteome</keyword>
<keyword evidence="10 11" id="KW-0676">Redox-active center</keyword>
<keyword evidence="8 11" id="KW-1015">Disulfide bond</keyword>
<dbReference type="CDD" id="cd02961">
    <property type="entry name" value="PDI_a_family"/>
    <property type="match status" value="1"/>
</dbReference>
<dbReference type="PROSITE" id="PS00194">
    <property type="entry name" value="THIOREDOXIN_1"/>
    <property type="match status" value="2"/>
</dbReference>
<dbReference type="CDD" id="cd02995">
    <property type="entry name" value="PDI_a_PDI_a'_C"/>
    <property type="match status" value="1"/>
</dbReference>
<feature type="compositionally biased region" description="Acidic residues" evidence="14">
    <location>
        <begin position="53"/>
        <end position="64"/>
    </location>
</feature>
<dbReference type="PRINTS" id="PR00421">
    <property type="entry name" value="THIOREDOXIN"/>
</dbReference>
<dbReference type="FunFam" id="3.40.30.10:FF:000424">
    <property type="entry name" value="Predicted protein"/>
    <property type="match status" value="1"/>
</dbReference>
<dbReference type="InParanoid" id="D8SJJ7"/>
<dbReference type="FunFam" id="3.40.30.10:FF:000109">
    <property type="entry name" value="Protein disulfide-isomerase"/>
    <property type="match status" value="1"/>
</dbReference>
<dbReference type="OMA" id="FRSKHEP"/>